<dbReference type="NCBIfam" id="TIGR00229">
    <property type="entry name" value="sensory_box"/>
    <property type="match status" value="1"/>
</dbReference>
<comment type="caution">
    <text evidence="5">The sequence shown here is derived from an EMBL/GenBank/DDBJ whole genome shotgun (WGS) entry which is preliminary data.</text>
</comment>
<evidence type="ECO:0000256" key="1">
    <source>
        <dbReference type="SAM" id="Coils"/>
    </source>
</evidence>
<dbReference type="Pfam" id="PF08447">
    <property type="entry name" value="PAS_3"/>
    <property type="match status" value="1"/>
</dbReference>
<dbReference type="InterPro" id="IPR000160">
    <property type="entry name" value="GGDEF_dom"/>
</dbReference>
<sequence length="395" mass="44952">MKISTAFQAAAYTASATAFAVLNLTIIGEKQAQWIWTMLLAVSIVLIWTLCRKNDRLRQLNSDLEKSRIDAEKSKEALNSKIQDYENLLYSLDGAIFSIDLKKDQVYFSKGLEEMFGHEEKHPSRLRQYVHPNDMTRLDEFEKMLQEGQPGDIEYRVIQKDDMVKWVIQRSAPIMDNDGTVSKITGHIIDITERKQLELSLKQMAFNDDLTDLPNRKALDRHIGKALARSKRHGHPFGIMFIDLDWFKKVNDTMGHDAGDQLLKEVALRLGESVREEDMISRIGGDEFVVVFEGISKDEIERIAERIIKTAALPYLINGQEAQISVSIGVSLYPDDGESKETLLENADKAMYYAKNNGKNSCKVYTSDLNDITSNKVGFLEKWKNALQSSLFNFG</sequence>
<dbReference type="FunFam" id="3.30.70.270:FF:000001">
    <property type="entry name" value="Diguanylate cyclase domain protein"/>
    <property type="match status" value="1"/>
</dbReference>
<evidence type="ECO:0000259" key="4">
    <source>
        <dbReference type="PROSITE" id="PS50887"/>
    </source>
</evidence>
<dbReference type="InterPro" id="IPR013655">
    <property type="entry name" value="PAS_fold_3"/>
</dbReference>
<keyword evidence="2" id="KW-0472">Membrane</keyword>
<dbReference type="EMBL" id="APVL01000005">
    <property type="protein sequence ID" value="EWG11555.1"/>
    <property type="molecule type" value="Genomic_DNA"/>
</dbReference>
<dbReference type="PATRIC" id="fig|1307436.3.peg.1783"/>
<feature type="domain" description="GGDEF" evidence="4">
    <location>
        <begin position="235"/>
        <end position="367"/>
    </location>
</feature>
<dbReference type="AlphaFoldDB" id="W7KVR9"/>
<dbReference type="CDD" id="cd01949">
    <property type="entry name" value="GGDEF"/>
    <property type="match status" value="1"/>
</dbReference>
<accession>W7KVR9</accession>
<dbReference type="PROSITE" id="PS50113">
    <property type="entry name" value="PAC"/>
    <property type="match status" value="1"/>
</dbReference>
<dbReference type="Pfam" id="PF00990">
    <property type="entry name" value="GGDEF"/>
    <property type="match status" value="1"/>
</dbReference>
<name>W7KVR9_CYTFI</name>
<keyword evidence="1" id="KW-0175">Coiled coil</keyword>
<dbReference type="Gene3D" id="3.30.450.20">
    <property type="entry name" value="PAS domain"/>
    <property type="match status" value="1"/>
</dbReference>
<reference evidence="6" key="1">
    <citation type="submission" date="2013-03" db="EMBL/GenBank/DDBJ databases">
        <title>Draft genome sequence of Bacillus firmus DS1.</title>
        <authorList>
            <person name="Peng D."/>
            <person name="Zhu L."/>
            <person name="Sun M."/>
        </authorList>
    </citation>
    <scope>NUCLEOTIDE SEQUENCE [LARGE SCALE GENOMIC DNA]</scope>
    <source>
        <strain evidence="6">DS1</strain>
    </source>
</reference>
<keyword evidence="2" id="KW-1133">Transmembrane helix</keyword>
<dbReference type="CDD" id="cd00130">
    <property type="entry name" value="PAS"/>
    <property type="match status" value="1"/>
</dbReference>
<evidence type="ECO:0000259" key="3">
    <source>
        <dbReference type="PROSITE" id="PS50113"/>
    </source>
</evidence>
<feature type="domain" description="PAC" evidence="3">
    <location>
        <begin position="151"/>
        <end position="203"/>
    </location>
</feature>
<dbReference type="InterPro" id="IPR001610">
    <property type="entry name" value="PAC"/>
</dbReference>
<feature type="coiled-coil region" evidence="1">
    <location>
        <begin position="54"/>
        <end position="88"/>
    </location>
</feature>
<proteinExistence type="predicted"/>
<evidence type="ECO:0000313" key="6">
    <source>
        <dbReference type="Proteomes" id="UP000019270"/>
    </source>
</evidence>
<protein>
    <submittedName>
        <fullName evidence="5">PAS:GGDEF domain-containing protein domain-containing protein</fullName>
    </submittedName>
</protein>
<dbReference type="InterPro" id="IPR035965">
    <property type="entry name" value="PAS-like_dom_sf"/>
</dbReference>
<dbReference type="SUPFAM" id="SSF55073">
    <property type="entry name" value="Nucleotide cyclase"/>
    <property type="match status" value="1"/>
</dbReference>
<dbReference type="OrthoDB" id="9759607at2"/>
<dbReference type="NCBIfam" id="TIGR00254">
    <property type="entry name" value="GGDEF"/>
    <property type="match status" value="1"/>
</dbReference>
<gene>
    <name evidence="5" type="ORF">PBF_08383</name>
</gene>
<evidence type="ECO:0000256" key="2">
    <source>
        <dbReference type="SAM" id="Phobius"/>
    </source>
</evidence>
<reference evidence="5 6" key="2">
    <citation type="journal article" date="2016" name="Sci. Rep.">
        <title>A novel serine protease, Sep1, from Bacillus firmus DS-1 has nematicidal activity and degrades multiple intestinal-associated nematode proteins.</title>
        <authorList>
            <person name="Geng C."/>
            <person name="Nie X."/>
            <person name="Tang Z."/>
            <person name="Zhang Y."/>
            <person name="Lin J."/>
            <person name="Sun M."/>
            <person name="Peng D."/>
        </authorList>
    </citation>
    <scope>NUCLEOTIDE SEQUENCE [LARGE SCALE GENOMIC DNA]</scope>
    <source>
        <strain evidence="5 6">DS1</strain>
    </source>
</reference>
<organism evidence="5 6">
    <name type="scientific">Cytobacillus firmus DS1</name>
    <dbReference type="NCBI Taxonomy" id="1307436"/>
    <lineage>
        <taxon>Bacteria</taxon>
        <taxon>Bacillati</taxon>
        <taxon>Bacillota</taxon>
        <taxon>Bacilli</taxon>
        <taxon>Bacillales</taxon>
        <taxon>Bacillaceae</taxon>
        <taxon>Cytobacillus</taxon>
    </lineage>
</organism>
<dbReference type="InterPro" id="IPR043128">
    <property type="entry name" value="Rev_trsase/Diguanyl_cyclase"/>
</dbReference>
<feature type="transmembrane region" description="Helical" evidence="2">
    <location>
        <begin position="34"/>
        <end position="51"/>
    </location>
</feature>
<dbReference type="PANTHER" id="PTHR46663">
    <property type="entry name" value="DIGUANYLATE CYCLASE DGCT-RELATED"/>
    <property type="match status" value="1"/>
</dbReference>
<dbReference type="SMART" id="SM00086">
    <property type="entry name" value="PAC"/>
    <property type="match status" value="1"/>
</dbReference>
<dbReference type="InterPro" id="IPR052163">
    <property type="entry name" value="DGC-Regulatory_Protein"/>
</dbReference>
<dbReference type="Proteomes" id="UP000019270">
    <property type="component" value="Unassembled WGS sequence"/>
</dbReference>
<dbReference type="Gene3D" id="3.30.70.270">
    <property type="match status" value="1"/>
</dbReference>
<dbReference type="InterPro" id="IPR029787">
    <property type="entry name" value="Nucleotide_cyclase"/>
</dbReference>
<dbReference type="PANTHER" id="PTHR46663:SF4">
    <property type="entry name" value="DIGUANYLATE CYCLASE DGCT-RELATED"/>
    <property type="match status" value="1"/>
</dbReference>
<dbReference type="SMART" id="SM00267">
    <property type="entry name" value="GGDEF"/>
    <property type="match status" value="1"/>
</dbReference>
<evidence type="ECO:0000313" key="5">
    <source>
        <dbReference type="EMBL" id="EWG11555.1"/>
    </source>
</evidence>
<dbReference type="InterPro" id="IPR000700">
    <property type="entry name" value="PAS-assoc_C"/>
</dbReference>
<dbReference type="RefSeq" id="WP_035329244.1">
    <property type="nucleotide sequence ID" value="NZ_APVL01000005.1"/>
</dbReference>
<keyword evidence="2" id="KW-0812">Transmembrane</keyword>
<dbReference type="eggNOG" id="COG5001">
    <property type="taxonomic scope" value="Bacteria"/>
</dbReference>
<dbReference type="PROSITE" id="PS50887">
    <property type="entry name" value="GGDEF"/>
    <property type="match status" value="1"/>
</dbReference>
<dbReference type="SUPFAM" id="SSF55785">
    <property type="entry name" value="PYP-like sensor domain (PAS domain)"/>
    <property type="match status" value="1"/>
</dbReference>
<dbReference type="InterPro" id="IPR000014">
    <property type="entry name" value="PAS"/>
</dbReference>